<feature type="region of interest" description="Disordered" evidence="1">
    <location>
        <begin position="54"/>
        <end position="81"/>
    </location>
</feature>
<evidence type="ECO:0000313" key="3">
    <source>
        <dbReference type="Proteomes" id="UP000499080"/>
    </source>
</evidence>
<dbReference type="EMBL" id="BGPR01000156">
    <property type="protein sequence ID" value="GBM00384.1"/>
    <property type="molecule type" value="Genomic_DNA"/>
</dbReference>
<name>A0A4Y2C8M0_ARAVE</name>
<proteinExistence type="predicted"/>
<evidence type="ECO:0000256" key="1">
    <source>
        <dbReference type="SAM" id="MobiDB-lite"/>
    </source>
</evidence>
<protein>
    <submittedName>
        <fullName evidence="2">Uncharacterized protein</fullName>
    </submittedName>
</protein>
<gene>
    <name evidence="2" type="ORF">AVEN_179201_1</name>
</gene>
<keyword evidence="3" id="KW-1185">Reference proteome</keyword>
<sequence>MNARTVVARGFLGSLDRSGEMSVNSETSKASVSTDGDLSKFPADCCRLCTLGTGQIQNDNKSSNLTSRNQATDRGSKALDT</sequence>
<accession>A0A4Y2C8M0</accession>
<dbReference type="Proteomes" id="UP000499080">
    <property type="component" value="Unassembled WGS sequence"/>
</dbReference>
<comment type="caution">
    <text evidence="2">The sequence shown here is derived from an EMBL/GenBank/DDBJ whole genome shotgun (WGS) entry which is preliminary data.</text>
</comment>
<evidence type="ECO:0000313" key="2">
    <source>
        <dbReference type="EMBL" id="GBM00384.1"/>
    </source>
</evidence>
<feature type="region of interest" description="Disordered" evidence="1">
    <location>
        <begin position="17"/>
        <end position="37"/>
    </location>
</feature>
<feature type="compositionally biased region" description="Polar residues" evidence="1">
    <location>
        <begin position="54"/>
        <end position="73"/>
    </location>
</feature>
<dbReference type="AlphaFoldDB" id="A0A4Y2C8M0"/>
<reference evidence="2 3" key="1">
    <citation type="journal article" date="2019" name="Sci. Rep.">
        <title>Orb-weaving spider Araneus ventricosus genome elucidates the spidroin gene catalogue.</title>
        <authorList>
            <person name="Kono N."/>
            <person name="Nakamura H."/>
            <person name="Ohtoshi R."/>
            <person name="Moran D.A.P."/>
            <person name="Shinohara A."/>
            <person name="Yoshida Y."/>
            <person name="Fujiwara M."/>
            <person name="Mori M."/>
            <person name="Tomita M."/>
            <person name="Arakawa K."/>
        </authorList>
    </citation>
    <scope>NUCLEOTIDE SEQUENCE [LARGE SCALE GENOMIC DNA]</scope>
</reference>
<organism evidence="2 3">
    <name type="scientific">Araneus ventricosus</name>
    <name type="common">Orbweaver spider</name>
    <name type="synonym">Epeira ventricosa</name>
    <dbReference type="NCBI Taxonomy" id="182803"/>
    <lineage>
        <taxon>Eukaryota</taxon>
        <taxon>Metazoa</taxon>
        <taxon>Ecdysozoa</taxon>
        <taxon>Arthropoda</taxon>
        <taxon>Chelicerata</taxon>
        <taxon>Arachnida</taxon>
        <taxon>Araneae</taxon>
        <taxon>Araneomorphae</taxon>
        <taxon>Entelegynae</taxon>
        <taxon>Araneoidea</taxon>
        <taxon>Araneidae</taxon>
        <taxon>Araneus</taxon>
    </lineage>
</organism>
<feature type="compositionally biased region" description="Polar residues" evidence="1">
    <location>
        <begin position="21"/>
        <end position="36"/>
    </location>
</feature>